<dbReference type="SUPFAM" id="SSF51445">
    <property type="entry name" value="(Trans)glycosidases"/>
    <property type="match status" value="1"/>
</dbReference>
<protein>
    <submittedName>
        <fullName evidence="6">Oligosaccharide 4-alpha-D-glucosyltransferase</fullName>
        <ecNumber evidence="6">2.4.1.161</ecNumber>
    </submittedName>
</protein>
<evidence type="ECO:0000256" key="1">
    <source>
        <dbReference type="ARBA" id="ARBA00007806"/>
    </source>
</evidence>
<dbReference type="PANTHER" id="PTHR22762">
    <property type="entry name" value="ALPHA-GLUCOSIDASE"/>
    <property type="match status" value="1"/>
</dbReference>
<sequence length="830" mass="95420">MKKIVLLLVILAIVPVRFTAQTPGNINSHQTNKNEVVFTTDNNIVVSLKFVSPGIIRIWYETGSFQRNNPSFAVINESVESVGNLNVNELAGSYEIYTSELILRINKAPFQLRIFDKYQKLLLEDYQQKGYMKEGEKQTTYKTLRPNEQFFGLGEKSGSLNRRGQTFRMWNSDRPCYGVNEDPLYKSIPFFMSNYGYGIFFDNTFKSEFDFGSKSDDYYSFSAPGGEMLYYFIFGPTYKKIIQRYTDLTGKPIMPPAWALGFSQCRGLYTREDLAREIAAEFRKRQIPCDIIYQDIGWTQHLQDFEWRKENYTNPKGMVADLASRGFKMIVSQDPVISQNNVRQWKEADSLGYFVKDIRTGTSYDMPWPWGGNCGVVDFTQPEVADWWGEYQQKVIDDGVKGFWTDMGEPAWSNEEDVDRLFMKHHAGMHDEIHNVYGLTWDKVVTEQFERKNPGKRVFQMTRAAYAGMQRYTFGWSGDSGNGNDVSAGWNLLAAQLPLAQSAGMGLIPFWTTDISGYCGDITDREAMAELYVRWMQFGVFNPLSRAHHEGNNAAEPWTFGEEAEKLSREAIELKYKLHPYFYTTAREAYDTGLPLIRALLLEYPDDPETTNLNEQFLLGSNLLVAPVVEKEASTKRIYLPQGEWIDYNDEKTVYKGKQWINYPVSLKTIPLFVKKGSVIPEMPVQQYIGEKKNAPVLFNIYPAAEGRTASFELYEDDGETNGYQQDLFSKTTIRCTNRTDAYEIELKTDNRNGFMKSENRKTGVCLHTDKAPKQILVNGKKIKSVRQEKIEAVWYDTDNTIRWYWNKSTGVCHIQLPSTISASNISIIK</sequence>
<dbReference type="SUPFAM" id="SSF51011">
    <property type="entry name" value="Glycosyl hydrolase domain"/>
    <property type="match status" value="1"/>
</dbReference>
<dbReference type="Pfam" id="PF13802">
    <property type="entry name" value="Gal_mutarotas_2"/>
    <property type="match status" value="1"/>
</dbReference>
<dbReference type="GO" id="GO:0030246">
    <property type="term" value="F:carbohydrate binding"/>
    <property type="evidence" value="ECO:0007669"/>
    <property type="project" value="InterPro"/>
</dbReference>
<dbReference type="InterPro" id="IPR011013">
    <property type="entry name" value="Gal_mutarotase_sf_dom"/>
</dbReference>
<proteinExistence type="inferred from homology"/>
<evidence type="ECO:0000259" key="4">
    <source>
        <dbReference type="Pfam" id="PF17137"/>
    </source>
</evidence>
<feature type="domain" description="DUF5110" evidence="4">
    <location>
        <begin position="699"/>
        <end position="762"/>
    </location>
</feature>
<dbReference type="Gene3D" id="2.60.40.1760">
    <property type="entry name" value="glycosyl hydrolase (family 31)"/>
    <property type="match status" value="1"/>
</dbReference>
<keyword evidence="6" id="KW-0808">Transferase</keyword>
<evidence type="ECO:0000259" key="2">
    <source>
        <dbReference type="Pfam" id="PF01055"/>
    </source>
</evidence>
<organism evidence="6">
    <name type="scientific">bioreactor metagenome</name>
    <dbReference type="NCBI Taxonomy" id="1076179"/>
    <lineage>
        <taxon>unclassified sequences</taxon>
        <taxon>metagenomes</taxon>
        <taxon>ecological metagenomes</taxon>
    </lineage>
</organism>
<feature type="domain" description="Glycosyl hydrolase family 31 C-terminal" evidence="5">
    <location>
        <begin position="593"/>
        <end position="680"/>
    </location>
</feature>
<dbReference type="CDD" id="cd14752">
    <property type="entry name" value="GH31_N"/>
    <property type="match status" value="1"/>
</dbReference>
<dbReference type="InterPro" id="IPR048395">
    <property type="entry name" value="Glyco_hydro_31_C"/>
</dbReference>
<dbReference type="AlphaFoldDB" id="A0A644X196"/>
<dbReference type="GO" id="GO:0004553">
    <property type="term" value="F:hydrolase activity, hydrolyzing O-glycosyl compounds"/>
    <property type="evidence" value="ECO:0007669"/>
    <property type="project" value="InterPro"/>
</dbReference>
<dbReference type="EC" id="2.4.1.161" evidence="6"/>
<gene>
    <name evidence="6" type="ORF">SDC9_54375</name>
</gene>
<reference evidence="6" key="1">
    <citation type="submission" date="2019-08" db="EMBL/GenBank/DDBJ databases">
        <authorList>
            <person name="Kucharzyk K."/>
            <person name="Murdoch R.W."/>
            <person name="Higgins S."/>
            <person name="Loffler F."/>
        </authorList>
    </citation>
    <scope>NUCLEOTIDE SEQUENCE</scope>
</reference>
<feature type="domain" description="Glycoside hydrolase family 31 TIM barrel" evidence="2">
    <location>
        <begin position="252"/>
        <end position="584"/>
    </location>
</feature>
<dbReference type="InterPro" id="IPR017853">
    <property type="entry name" value="GH"/>
</dbReference>
<dbReference type="GO" id="GO:0005975">
    <property type="term" value="P:carbohydrate metabolic process"/>
    <property type="evidence" value="ECO:0007669"/>
    <property type="project" value="InterPro"/>
</dbReference>
<comment type="similarity">
    <text evidence="1">Belongs to the glycosyl hydrolase 31 family.</text>
</comment>
<dbReference type="PANTHER" id="PTHR22762:SF166">
    <property type="entry name" value="ALPHA-GLUCOSIDASE"/>
    <property type="match status" value="1"/>
</dbReference>
<evidence type="ECO:0000259" key="3">
    <source>
        <dbReference type="Pfam" id="PF13802"/>
    </source>
</evidence>
<dbReference type="Pfam" id="PF21365">
    <property type="entry name" value="Glyco_hydro_31_3rd"/>
    <property type="match status" value="1"/>
</dbReference>
<dbReference type="InterPro" id="IPR033403">
    <property type="entry name" value="DUF5110"/>
</dbReference>
<feature type="domain" description="Glycoside hydrolase family 31 N-terminal" evidence="3">
    <location>
        <begin position="46"/>
        <end position="210"/>
    </location>
</feature>
<dbReference type="Pfam" id="PF01055">
    <property type="entry name" value="Glyco_hydro_31_2nd"/>
    <property type="match status" value="1"/>
</dbReference>
<comment type="caution">
    <text evidence="6">The sequence shown here is derived from an EMBL/GenBank/DDBJ whole genome shotgun (WGS) entry which is preliminary data.</text>
</comment>
<dbReference type="EMBL" id="VSSQ01001407">
    <property type="protein sequence ID" value="MPM08063.1"/>
    <property type="molecule type" value="Genomic_DNA"/>
</dbReference>
<evidence type="ECO:0000313" key="6">
    <source>
        <dbReference type="EMBL" id="MPM08063.1"/>
    </source>
</evidence>
<accession>A0A644X196</accession>
<dbReference type="InterPro" id="IPR000322">
    <property type="entry name" value="Glyco_hydro_31_TIM"/>
</dbReference>
<dbReference type="InterPro" id="IPR013780">
    <property type="entry name" value="Glyco_hydro_b"/>
</dbReference>
<dbReference type="SUPFAM" id="SSF74650">
    <property type="entry name" value="Galactose mutarotase-like"/>
    <property type="match status" value="1"/>
</dbReference>
<keyword evidence="6" id="KW-0328">Glycosyltransferase</keyword>
<dbReference type="Gene3D" id="2.60.40.1180">
    <property type="entry name" value="Golgi alpha-mannosidase II"/>
    <property type="match status" value="2"/>
</dbReference>
<dbReference type="InterPro" id="IPR025887">
    <property type="entry name" value="Glyco_hydro_31_N_dom"/>
</dbReference>
<name>A0A644X196_9ZZZZ</name>
<dbReference type="Gene3D" id="3.20.20.80">
    <property type="entry name" value="Glycosidases"/>
    <property type="match status" value="1"/>
</dbReference>
<dbReference type="GO" id="GO:0033825">
    <property type="term" value="F:oligosaccharide 4-alpha-D-glucosyltransferase activity"/>
    <property type="evidence" value="ECO:0007669"/>
    <property type="project" value="UniProtKB-EC"/>
</dbReference>
<evidence type="ECO:0000259" key="5">
    <source>
        <dbReference type="Pfam" id="PF21365"/>
    </source>
</evidence>
<dbReference type="Pfam" id="PF17137">
    <property type="entry name" value="DUF5110"/>
    <property type="match status" value="1"/>
</dbReference>